<feature type="region of interest" description="Disordered" evidence="14">
    <location>
        <begin position="291"/>
        <end position="493"/>
    </location>
</feature>
<comment type="caution">
    <text evidence="16">The sequence shown here is derived from an EMBL/GenBank/DDBJ whole genome shotgun (WGS) entry which is preliminary data.</text>
</comment>
<organism evidence="16 17">
    <name type="scientific">Hyaloperonospora brassicae</name>
    <name type="common">Brassica downy mildew</name>
    <name type="synonym">Peronospora brassicae</name>
    <dbReference type="NCBI Taxonomy" id="162125"/>
    <lineage>
        <taxon>Eukaryota</taxon>
        <taxon>Sar</taxon>
        <taxon>Stramenopiles</taxon>
        <taxon>Oomycota</taxon>
        <taxon>Peronosporomycetes</taxon>
        <taxon>Peronosporales</taxon>
        <taxon>Peronosporaceae</taxon>
        <taxon>Hyaloperonospora</taxon>
    </lineage>
</organism>
<keyword evidence="17" id="KW-1185">Reference proteome</keyword>
<comment type="catalytic activity">
    <reaction evidence="1">
        <text>Hydrolysis of (1-&gt;3)-beta-D-glucosidic linkages in (1-&gt;3)-beta-D-glucans.</text>
        <dbReference type="EC" id="3.2.1.39"/>
    </reaction>
</comment>
<dbReference type="InterPro" id="IPR017853">
    <property type="entry name" value="GH"/>
</dbReference>
<proteinExistence type="predicted"/>
<feature type="chain" id="PRO_5043594830" description="glucan endo-1,3-beta-D-glucosidase" evidence="15">
    <location>
        <begin position="27"/>
        <end position="510"/>
    </location>
</feature>
<dbReference type="GO" id="GO:0000272">
    <property type="term" value="P:polysaccharide catabolic process"/>
    <property type="evidence" value="ECO:0007669"/>
    <property type="project" value="UniProtKB-KW"/>
</dbReference>
<dbReference type="PANTHER" id="PTHR16631">
    <property type="entry name" value="GLUCAN 1,3-BETA-GLUCOSIDASE"/>
    <property type="match status" value="1"/>
</dbReference>
<dbReference type="EMBL" id="CANTFL010000106">
    <property type="protein sequence ID" value="CAI5713980.1"/>
    <property type="molecule type" value="Genomic_DNA"/>
</dbReference>
<evidence type="ECO:0000256" key="4">
    <source>
        <dbReference type="ARBA" id="ARBA00022475"/>
    </source>
</evidence>
<evidence type="ECO:0000256" key="9">
    <source>
        <dbReference type="ARBA" id="ARBA00023316"/>
    </source>
</evidence>
<evidence type="ECO:0000256" key="3">
    <source>
        <dbReference type="ARBA" id="ARBA00012780"/>
    </source>
</evidence>
<feature type="compositionally biased region" description="Pro residues" evidence="14">
    <location>
        <begin position="359"/>
        <end position="376"/>
    </location>
</feature>
<keyword evidence="8" id="KW-0119">Carbohydrate metabolism</keyword>
<feature type="compositionally biased region" description="Low complexity" evidence="14">
    <location>
        <begin position="464"/>
        <end position="478"/>
    </location>
</feature>
<comment type="subcellular location">
    <subcellularLocation>
        <location evidence="2">Cell membrane</location>
    </subcellularLocation>
</comment>
<dbReference type="Proteomes" id="UP001162031">
    <property type="component" value="Unassembled WGS sequence"/>
</dbReference>
<dbReference type="EC" id="3.2.1.39" evidence="3"/>
<dbReference type="InterPro" id="IPR050732">
    <property type="entry name" value="Beta-glucan_modifiers"/>
</dbReference>
<keyword evidence="5" id="KW-0378">Hydrolase</keyword>
<evidence type="ECO:0000256" key="12">
    <source>
        <dbReference type="ARBA" id="ARBA00042373"/>
    </source>
</evidence>
<feature type="signal peptide" evidence="15">
    <location>
        <begin position="1"/>
        <end position="26"/>
    </location>
</feature>
<evidence type="ECO:0000313" key="16">
    <source>
        <dbReference type="EMBL" id="CAI5713980.1"/>
    </source>
</evidence>
<evidence type="ECO:0000256" key="11">
    <source>
        <dbReference type="ARBA" id="ARBA00037649"/>
    </source>
</evidence>
<evidence type="ECO:0000313" key="17">
    <source>
        <dbReference type="Proteomes" id="UP001162031"/>
    </source>
</evidence>
<gene>
    <name evidence="16" type="ORF">HBR001_LOCUS1156</name>
</gene>
<evidence type="ECO:0000256" key="8">
    <source>
        <dbReference type="ARBA" id="ARBA00023277"/>
    </source>
</evidence>
<dbReference type="SUPFAM" id="SSF51445">
    <property type="entry name" value="(Trans)glycosidases"/>
    <property type="match status" value="1"/>
</dbReference>
<keyword evidence="9" id="KW-0961">Cell wall biogenesis/degradation</keyword>
<evidence type="ECO:0000256" key="2">
    <source>
        <dbReference type="ARBA" id="ARBA00004236"/>
    </source>
</evidence>
<evidence type="ECO:0000256" key="13">
    <source>
        <dbReference type="ARBA" id="ARBA00043078"/>
    </source>
</evidence>
<dbReference type="GO" id="GO:0005886">
    <property type="term" value="C:plasma membrane"/>
    <property type="evidence" value="ECO:0007669"/>
    <property type="project" value="UniProtKB-SubCell"/>
</dbReference>
<dbReference type="GO" id="GO:0042973">
    <property type="term" value="F:glucan endo-1,3-beta-D-glucosidase activity"/>
    <property type="evidence" value="ECO:0007669"/>
    <property type="project" value="UniProtKB-EC"/>
</dbReference>
<dbReference type="AlphaFoldDB" id="A0AAV0T3X1"/>
<feature type="compositionally biased region" description="Pro residues" evidence="14">
    <location>
        <begin position="392"/>
        <end position="409"/>
    </location>
</feature>
<keyword evidence="7" id="KW-0325">Glycoprotein</keyword>
<keyword evidence="6" id="KW-0472">Membrane</keyword>
<comment type="function">
    <text evidence="11">Glucanases play a role in cell expansion during growth, in cell-cell fusion during mating, and in spore release during sporulation. This enzyme may be involved in beta-glucan degradation. Active on laminarin and lichenan.</text>
</comment>
<keyword evidence="10" id="KW-0624">Polysaccharide degradation</keyword>
<evidence type="ECO:0000256" key="1">
    <source>
        <dbReference type="ARBA" id="ARBA00000382"/>
    </source>
</evidence>
<dbReference type="Gene3D" id="3.20.20.80">
    <property type="entry name" value="Glycosidases"/>
    <property type="match status" value="1"/>
</dbReference>
<reference evidence="16" key="1">
    <citation type="submission" date="2022-12" db="EMBL/GenBank/DDBJ databases">
        <authorList>
            <person name="Webb A."/>
        </authorList>
    </citation>
    <scope>NUCLEOTIDE SEQUENCE</scope>
    <source>
        <strain evidence="16">Hp1</strain>
    </source>
</reference>
<dbReference type="GO" id="GO:0071555">
    <property type="term" value="P:cell wall organization"/>
    <property type="evidence" value="ECO:0007669"/>
    <property type="project" value="UniProtKB-KW"/>
</dbReference>
<evidence type="ECO:0000256" key="15">
    <source>
        <dbReference type="SAM" id="SignalP"/>
    </source>
</evidence>
<keyword evidence="15" id="KW-0732">Signal</keyword>
<evidence type="ECO:0000256" key="6">
    <source>
        <dbReference type="ARBA" id="ARBA00023136"/>
    </source>
</evidence>
<feature type="compositionally biased region" description="Acidic residues" evidence="14">
    <location>
        <begin position="315"/>
        <end position="324"/>
    </location>
</feature>
<evidence type="ECO:0000256" key="5">
    <source>
        <dbReference type="ARBA" id="ARBA00022801"/>
    </source>
</evidence>
<evidence type="ECO:0000256" key="10">
    <source>
        <dbReference type="ARBA" id="ARBA00023326"/>
    </source>
</evidence>
<evidence type="ECO:0000256" key="7">
    <source>
        <dbReference type="ARBA" id="ARBA00023180"/>
    </source>
</evidence>
<sequence>MVWSSSPTLRLGALVAAAAMLYGAQSAKVLPSGICYAPWHHPSVTFDVIVKDFSHTGQFFASVRTFQALFSSVNVVDAAAAAGIKVAVGVQMTDPALIDAEIKAVCDGFKAHPSAVEAVYVGNENLKNAGFGTFSADELVGYIKRVKACVGDTPVGSVQRINEWLSSDGAAALSSACDVIGTNIYPFFTNGPQSAVEKLQLQWEQMTAKYDAKKVHVTETGWPSDGEKYGENTPSKDGMQTYFDDYVKWAQTVPQSYWFMMYDTTVSYTGAEYEKHFGAFTPDGTQKLTVAASGGSAVQQEAPKNATDSPRSVDPSEDPSEDPSQDSQDLDAAKGSHATEPPQAPGVVKPPQQPVLTDAPPPPPAVEPPQPPPAPPSTEEKPPQAPPVIESPQPPVVTEPVLPLPPTETPPALLSKEEKPLEAPTEVPPPSATEEDPSSSSTSQEEPLPVSSIEFPQPSPSTPPTEETPLTDLLKEPLAGYTDDSSPPAAEDFKELDAAVAKCKVKGLRA</sequence>
<evidence type="ECO:0000256" key="14">
    <source>
        <dbReference type="SAM" id="MobiDB-lite"/>
    </source>
</evidence>
<keyword evidence="4" id="KW-1003">Cell membrane</keyword>
<accession>A0AAV0T3X1</accession>
<name>A0AAV0T3X1_HYABA</name>
<dbReference type="PANTHER" id="PTHR16631:SF17">
    <property type="entry name" value="GLUCAN ENDO-1,3-BETA-GLUCOSIDASE BTGC"/>
    <property type="match status" value="1"/>
</dbReference>
<protein>
    <recommendedName>
        <fullName evidence="3">glucan endo-1,3-beta-D-glucosidase</fullName>
        <ecNumber evidence="3">3.2.1.39</ecNumber>
    </recommendedName>
    <alternativeName>
        <fullName evidence="13">Endo-1,3-beta-glucanase btgC</fullName>
    </alternativeName>
    <alternativeName>
        <fullName evidence="12">Laminarinase btgC</fullName>
    </alternativeName>
</protein>